<organism evidence="1 2">
    <name type="scientific">Rudanella paleaurantiibacter</name>
    <dbReference type="NCBI Taxonomy" id="2614655"/>
    <lineage>
        <taxon>Bacteria</taxon>
        <taxon>Pseudomonadati</taxon>
        <taxon>Bacteroidota</taxon>
        <taxon>Cytophagia</taxon>
        <taxon>Cytophagales</taxon>
        <taxon>Cytophagaceae</taxon>
        <taxon>Rudanella</taxon>
    </lineage>
</organism>
<sequence length="169" mass="19628">MAVLPPSTIQDEVTAFKQQALERFKTGHALTAPPHITLLPPFRSSRTDFSILREFAAEQSPIDIQLKDFDRFDQRVIFVDVVPNEPLTSLQKSLELYAHYHLGIEPEYRPFRPHMTVAFKDLKRPAFPEAWAYFAEQAYERSFTADTLYMLKHNGSTWEVLEQWALSNN</sequence>
<dbReference type="Proteomes" id="UP000488299">
    <property type="component" value="Unassembled WGS sequence"/>
</dbReference>
<dbReference type="SUPFAM" id="SSF55144">
    <property type="entry name" value="LigT-like"/>
    <property type="match status" value="1"/>
</dbReference>
<name>A0A7J5U1V7_9BACT</name>
<dbReference type="Pfam" id="PF13563">
    <property type="entry name" value="2_5_RNA_ligase2"/>
    <property type="match status" value="1"/>
</dbReference>
<reference evidence="1 2" key="1">
    <citation type="submission" date="2019-10" db="EMBL/GenBank/DDBJ databases">
        <title>Rudanella paleaurantiibacter sp. nov., isolated from sludge.</title>
        <authorList>
            <person name="Xu S.Q."/>
        </authorList>
    </citation>
    <scope>NUCLEOTIDE SEQUENCE [LARGE SCALE GENOMIC DNA]</scope>
    <source>
        <strain evidence="1 2">HX-22-17</strain>
    </source>
</reference>
<dbReference type="AlphaFoldDB" id="A0A7J5U1V7"/>
<dbReference type="GO" id="GO:0016874">
    <property type="term" value="F:ligase activity"/>
    <property type="evidence" value="ECO:0007669"/>
    <property type="project" value="UniProtKB-KW"/>
</dbReference>
<dbReference type="PANTHER" id="PTHR40037:SF1">
    <property type="entry name" value="PHOSPHOESTERASE SAOUHSC_00951-RELATED"/>
    <property type="match status" value="1"/>
</dbReference>
<keyword evidence="2" id="KW-1185">Reference proteome</keyword>
<evidence type="ECO:0000313" key="1">
    <source>
        <dbReference type="EMBL" id="KAB7731531.1"/>
    </source>
</evidence>
<evidence type="ECO:0000313" key="2">
    <source>
        <dbReference type="Proteomes" id="UP000488299"/>
    </source>
</evidence>
<proteinExistence type="predicted"/>
<accession>A0A7J5U1V7</accession>
<dbReference type="EMBL" id="WELI01000003">
    <property type="protein sequence ID" value="KAB7731531.1"/>
    <property type="molecule type" value="Genomic_DNA"/>
</dbReference>
<dbReference type="Gene3D" id="3.90.1140.10">
    <property type="entry name" value="Cyclic phosphodiesterase"/>
    <property type="match status" value="1"/>
</dbReference>
<dbReference type="InterPro" id="IPR050580">
    <property type="entry name" value="2H_phosphoesterase_YjcG-like"/>
</dbReference>
<comment type="caution">
    <text evidence="1">The sequence shown here is derived from an EMBL/GenBank/DDBJ whole genome shotgun (WGS) entry which is preliminary data.</text>
</comment>
<dbReference type="PANTHER" id="PTHR40037">
    <property type="entry name" value="PHOSPHOESTERASE YJCG-RELATED"/>
    <property type="match status" value="1"/>
</dbReference>
<dbReference type="InterPro" id="IPR009097">
    <property type="entry name" value="Cyclic_Pdiesterase"/>
</dbReference>
<protein>
    <submittedName>
        <fullName evidence="1">2'-5' RNA ligase family protein</fullName>
    </submittedName>
</protein>
<gene>
    <name evidence="1" type="ORF">F5984_11395</name>
</gene>
<keyword evidence="1" id="KW-0436">Ligase</keyword>